<feature type="domain" description="ZZ-type" evidence="5">
    <location>
        <begin position="23"/>
        <end position="70"/>
    </location>
</feature>
<dbReference type="EMBL" id="CAJPEV010030548">
    <property type="protein sequence ID" value="CAG0909128.1"/>
    <property type="molecule type" value="Genomic_DNA"/>
</dbReference>
<keyword evidence="1" id="KW-0479">Metal-binding</keyword>
<organism evidence="6">
    <name type="scientific">Darwinula stevensoni</name>
    <dbReference type="NCBI Taxonomy" id="69355"/>
    <lineage>
        <taxon>Eukaryota</taxon>
        <taxon>Metazoa</taxon>
        <taxon>Ecdysozoa</taxon>
        <taxon>Arthropoda</taxon>
        <taxon>Crustacea</taxon>
        <taxon>Oligostraca</taxon>
        <taxon>Ostracoda</taxon>
        <taxon>Podocopa</taxon>
        <taxon>Podocopida</taxon>
        <taxon>Darwinulocopina</taxon>
        <taxon>Darwinuloidea</taxon>
        <taxon>Darwinulidae</taxon>
        <taxon>Darwinula</taxon>
    </lineage>
</organism>
<dbReference type="Pfam" id="PF00569">
    <property type="entry name" value="ZZ"/>
    <property type="match status" value="1"/>
</dbReference>
<dbReference type="PANTHER" id="PTHR15090">
    <property type="entry name" value="SEQUESTOSOME 1-RELATED"/>
    <property type="match status" value="1"/>
</dbReference>
<keyword evidence="7" id="KW-1185">Reference proteome</keyword>
<dbReference type="GO" id="GO:0008270">
    <property type="term" value="F:zinc ion binding"/>
    <property type="evidence" value="ECO:0007669"/>
    <property type="project" value="UniProtKB-KW"/>
</dbReference>
<dbReference type="GO" id="GO:0035973">
    <property type="term" value="P:aggrephagy"/>
    <property type="evidence" value="ECO:0007669"/>
    <property type="project" value="TreeGrafter"/>
</dbReference>
<dbReference type="GO" id="GO:0016235">
    <property type="term" value="C:aggresome"/>
    <property type="evidence" value="ECO:0007669"/>
    <property type="project" value="TreeGrafter"/>
</dbReference>
<dbReference type="GO" id="GO:0000423">
    <property type="term" value="P:mitophagy"/>
    <property type="evidence" value="ECO:0007669"/>
    <property type="project" value="TreeGrafter"/>
</dbReference>
<dbReference type="SUPFAM" id="SSF57850">
    <property type="entry name" value="RING/U-box"/>
    <property type="match status" value="1"/>
</dbReference>
<dbReference type="OrthoDB" id="4033880at2759"/>
<reference evidence="6" key="1">
    <citation type="submission" date="2020-11" db="EMBL/GenBank/DDBJ databases">
        <authorList>
            <person name="Tran Van P."/>
        </authorList>
    </citation>
    <scope>NUCLEOTIDE SEQUENCE</scope>
</reference>
<dbReference type="Proteomes" id="UP000677054">
    <property type="component" value="Unassembled WGS sequence"/>
</dbReference>
<dbReference type="PROSITE" id="PS50135">
    <property type="entry name" value="ZF_ZZ_2"/>
    <property type="match status" value="1"/>
</dbReference>
<protein>
    <recommendedName>
        <fullName evidence="5">ZZ-type domain-containing protein</fullName>
    </recommendedName>
</protein>
<keyword evidence="2 4" id="KW-0863">Zinc-finger</keyword>
<evidence type="ECO:0000256" key="3">
    <source>
        <dbReference type="ARBA" id="ARBA00022833"/>
    </source>
</evidence>
<accession>A0A7R9AJK3</accession>
<evidence type="ECO:0000256" key="2">
    <source>
        <dbReference type="ARBA" id="ARBA00022771"/>
    </source>
</evidence>
<name>A0A7R9AJK3_9CRUS</name>
<feature type="non-terminal residue" evidence="6">
    <location>
        <position position="70"/>
    </location>
</feature>
<gene>
    <name evidence="6" type="ORF">DSTB1V02_LOCUS15245</name>
</gene>
<sequence>MIRFSKPSAIVLRRSVILADDLHHGVTCASCRGSIRGYRYKCLKCRDYDLCMGCESTFQHIQHRMLRMPP</sequence>
<dbReference type="GO" id="GO:0005080">
    <property type="term" value="F:protein kinase C binding"/>
    <property type="evidence" value="ECO:0007669"/>
    <property type="project" value="TreeGrafter"/>
</dbReference>
<evidence type="ECO:0000259" key="5">
    <source>
        <dbReference type="PROSITE" id="PS50135"/>
    </source>
</evidence>
<dbReference type="GO" id="GO:0070530">
    <property type="term" value="F:K63-linked polyubiquitin modification-dependent protein binding"/>
    <property type="evidence" value="ECO:0007669"/>
    <property type="project" value="TreeGrafter"/>
</dbReference>
<evidence type="ECO:0000256" key="1">
    <source>
        <dbReference type="ARBA" id="ARBA00022723"/>
    </source>
</evidence>
<dbReference type="GO" id="GO:0044753">
    <property type="term" value="C:amphisome"/>
    <property type="evidence" value="ECO:0007669"/>
    <property type="project" value="TreeGrafter"/>
</dbReference>
<evidence type="ECO:0000313" key="6">
    <source>
        <dbReference type="EMBL" id="CAD7255500.1"/>
    </source>
</evidence>
<dbReference type="InterPro" id="IPR043145">
    <property type="entry name" value="Znf_ZZ_sf"/>
</dbReference>
<keyword evidence="3" id="KW-0862">Zinc</keyword>
<dbReference type="PROSITE" id="PS01357">
    <property type="entry name" value="ZF_ZZ_1"/>
    <property type="match status" value="1"/>
</dbReference>
<dbReference type="CDD" id="cd02340">
    <property type="entry name" value="ZZ_NBR1_like"/>
    <property type="match status" value="1"/>
</dbReference>
<dbReference type="GO" id="GO:0007032">
    <property type="term" value="P:endosome organization"/>
    <property type="evidence" value="ECO:0007669"/>
    <property type="project" value="TreeGrafter"/>
</dbReference>
<proteinExistence type="predicted"/>
<dbReference type="SMART" id="SM00291">
    <property type="entry name" value="ZnF_ZZ"/>
    <property type="match status" value="1"/>
</dbReference>
<evidence type="ECO:0000256" key="4">
    <source>
        <dbReference type="PROSITE-ProRule" id="PRU00228"/>
    </source>
</evidence>
<dbReference type="Gene3D" id="3.30.60.90">
    <property type="match status" value="1"/>
</dbReference>
<evidence type="ECO:0000313" key="7">
    <source>
        <dbReference type="Proteomes" id="UP000677054"/>
    </source>
</evidence>
<dbReference type="EMBL" id="LR930066">
    <property type="protein sequence ID" value="CAD7255500.1"/>
    <property type="molecule type" value="Genomic_DNA"/>
</dbReference>
<dbReference type="PANTHER" id="PTHR15090:SF0">
    <property type="entry name" value="SEQUESTOSOME-1"/>
    <property type="match status" value="1"/>
</dbReference>
<dbReference type="InterPro" id="IPR052260">
    <property type="entry name" value="Autophagy_Rcpt_SigReg"/>
</dbReference>
<dbReference type="InterPro" id="IPR000433">
    <property type="entry name" value="Znf_ZZ"/>
</dbReference>
<dbReference type="AlphaFoldDB" id="A0A7R9AJK3"/>